<dbReference type="GO" id="GO:0030371">
    <property type="term" value="F:translation repressor activity"/>
    <property type="evidence" value="ECO:0007669"/>
    <property type="project" value="InterPro"/>
</dbReference>
<organism evidence="7">
    <name type="scientific">Echinostoma caproni</name>
    <dbReference type="NCBI Taxonomy" id="27848"/>
    <lineage>
        <taxon>Eukaryota</taxon>
        <taxon>Metazoa</taxon>
        <taxon>Spiralia</taxon>
        <taxon>Lophotrochozoa</taxon>
        <taxon>Platyhelminthes</taxon>
        <taxon>Trematoda</taxon>
        <taxon>Digenea</taxon>
        <taxon>Plagiorchiida</taxon>
        <taxon>Echinostomata</taxon>
        <taxon>Echinostomatoidea</taxon>
        <taxon>Echinostomatidae</taxon>
        <taxon>Echinostoma</taxon>
    </lineage>
</organism>
<dbReference type="Pfam" id="PF00536">
    <property type="entry name" value="SAM_1"/>
    <property type="match status" value="1"/>
</dbReference>
<dbReference type="InterPro" id="IPR050897">
    <property type="entry name" value="SMAUG/VTS1_RNA-bind"/>
</dbReference>
<feature type="domain" description="SAM" evidence="6">
    <location>
        <begin position="463"/>
        <end position="518"/>
    </location>
</feature>
<dbReference type="InterPro" id="IPR037093">
    <property type="entry name" value="PHAT_dom_sf"/>
</dbReference>
<evidence type="ECO:0000313" key="7">
    <source>
        <dbReference type="WBParaSite" id="ECPE_0000701801-mRNA-1"/>
    </source>
</evidence>
<feature type="region of interest" description="Disordered" evidence="5">
    <location>
        <begin position="839"/>
        <end position="939"/>
    </location>
</feature>
<feature type="compositionally biased region" description="Polar residues" evidence="5">
    <location>
        <begin position="584"/>
        <end position="611"/>
    </location>
</feature>
<dbReference type="InterPro" id="IPR001660">
    <property type="entry name" value="SAM"/>
</dbReference>
<dbReference type="AlphaFoldDB" id="A0A183AJ69"/>
<comment type="subcellular location">
    <subcellularLocation>
        <location evidence="1">Cytoplasm</location>
    </subcellularLocation>
</comment>
<evidence type="ECO:0000259" key="6">
    <source>
        <dbReference type="Pfam" id="PF00536"/>
    </source>
</evidence>
<dbReference type="GO" id="GO:0000289">
    <property type="term" value="P:nuclear-transcribed mRNA poly(A) tail shortening"/>
    <property type="evidence" value="ECO:0007669"/>
    <property type="project" value="TreeGrafter"/>
</dbReference>
<evidence type="ECO:0000256" key="3">
    <source>
        <dbReference type="ARBA" id="ARBA00022490"/>
    </source>
</evidence>
<dbReference type="Gene3D" id="1.10.150.50">
    <property type="entry name" value="Transcription Factor, Ets-1"/>
    <property type="match status" value="1"/>
</dbReference>
<dbReference type="PANTHER" id="PTHR12515">
    <property type="entry name" value="STERILE ALPHA MOTIF DOMAIN CONTAINING PROTEIN 4-RELATED"/>
    <property type="match status" value="1"/>
</dbReference>
<keyword evidence="4" id="KW-0694">RNA-binding</keyword>
<comment type="similarity">
    <text evidence="2">Belongs to the SMAUG family.</text>
</comment>
<dbReference type="WBParaSite" id="ECPE_0000701801-mRNA-1">
    <property type="protein sequence ID" value="ECPE_0000701801-mRNA-1"/>
    <property type="gene ID" value="ECPE_0000701801"/>
</dbReference>
<name>A0A183AJ69_9TREM</name>
<dbReference type="InterPro" id="IPR013761">
    <property type="entry name" value="SAM/pointed_sf"/>
</dbReference>
<dbReference type="Gene3D" id="1.25.40.170">
    <property type="entry name" value="Smaug, PHAT domain"/>
    <property type="match status" value="1"/>
</dbReference>
<feature type="compositionally biased region" description="Low complexity" evidence="5">
    <location>
        <begin position="867"/>
        <end position="881"/>
    </location>
</feature>
<protein>
    <submittedName>
        <fullName evidence="7">SAM domain-containing protein</fullName>
    </submittedName>
</protein>
<feature type="compositionally biased region" description="Polar residues" evidence="5">
    <location>
        <begin position="882"/>
        <end position="897"/>
    </location>
</feature>
<feature type="region of interest" description="Disordered" evidence="5">
    <location>
        <begin position="715"/>
        <end position="737"/>
    </location>
</feature>
<feature type="region of interest" description="Disordered" evidence="5">
    <location>
        <begin position="567"/>
        <end position="611"/>
    </location>
</feature>
<dbReference type="GO" id="GO:0003729">
    <property type="term" value="F:mRNA binding"/>
    <property type="evidence" value="ECO:0007669"/>
    <property type="project" value="TreeGrafter"/>
</dbReference>
<proteinExistence type="inferred from homology"/>
<evidence type="ECO:0000256" key="4">
    <source>
        <dbReference type="ARBA" id="ARBA00022884"/>
    </source>
</evidence>
<dbReference type="PANTHER" id="PTHR12515:SF5">
    <property type="entry name" value="PROTEIN SMAUG"/>
    <property type="match status" value="1"/>
</dbReference>
<evidence type="ECO:0000256" key="2">
    <source>
        <dbReference type="ARBA" id="ARBA00008232"/>
    </source>
</evidence>
<sequence>LSGLKSAGLSPVTLTGQLLELLPHLSLPAVPNFSCVPSRRISTSSAIDPTKDHDLLSTPKTSGFSGSHLQLSTNVEKNQSLKKQYLNLIAESITQGCDIFGFTSCEGPQSLSDCAVKELVMQHPLSQLLLRVFLHPGFTKEDRNWLCSLVRNQQQAISLESIGVRDDTPSTGLSDAQAVVAVQSKAFDCLLEALTDLSTILHSPSSNPIGSVHFAYPGPYGALEQRRLSDGPYILSQSLATSSLGNETRVTTSRSDSHGHTRNNCTGMDCVMNVNSYAKSLAVARASLPNALAAQYPVETITEHTSDSVSLSSASSNFSSNLDLRPVCHHRHGASPVKSPVGSAVAVSTHEDSYSLPPSPPSTVATVSSEMQITSINGTCSTRIPCNLSCANYPLLDRDFHNQGLYEPNECDGSQNPCTSNFGHGPDSTTFAGHDSSPEPQLFHKSSNLTEDLTGFSDSSSPMFAVPSWLKSLRLHKYAGLFQHLSYGEFMGITESWLEERNVTQGARTKLLLNIRKLATRGSLLQQMETDLLQAQSTGPASLCTLRACMTEIWNILHTPMAPCFSPPPTSSPSNSVSRHDSLVVSTEGKTTDVSAGQSKPSSEAFRVSQTPTDGVAQSLVSLEALQVDAHTVNSVHSAVETESLPNQIMSCLTKVCSRLLVSSQPDLDCCEQFIQLLDIIGGHPAFSDKQKSLTASWKQQMFNLLDSLPFHLTSDPSRSSRSIPRSYHGGRSFRKPPCRFHPRSKKGIVACCSSMSVHDAPTLATVANSDPPCTTSSYSTAQDQGLGACNLGLRAIQTQGHNTSGHSYHPVCSLDDNSHRRHSVPVNQIRLGLQPIKSCQGRRMPSPNPAFMPSRNTQFFFPGPPQASSSSDADVSQSTTIQQFPRTRFPSPSSAYESGYPSGCPRSLIPPATAPPTRMPSPSDVRQHGTGMPPQQDAAPSLLLAVPASPCQPSMTCPCASVRGIAQKVDEGARASCTKLPQQHPSRNLPFQPSLHSELQSQLPLFPRGSVLSESVSALDCLPITPGLSDLSQPSSLQTPTNSYLCTNSASHLTGNEFDSVRTATSLSCAPLASDRTAYQLFSHDHARINPSAVAGHEYGGSLRAPHANCPCGIVPHAADPLGANITGTASDGPPEWCATGTGQLFRFPSVYAAAGDPRTGASVMTTTATTSGTDTGTEFIEHNLDLLTRKVTELAIGGQCLSSWLDCIGASMFEV</sequence>
<reference evidence="7" key="1">
    <citation type="submission" date="2016-06" db="UniProtKB">
        <authorList>
            <consortium name="WormBaseParasite"/>
        </authorList>
    </citation>
    <scope>IDENTIFICATION</scope>
</reference>
<keyword evidence="3" id="KW-0963">Cytoplasm</keyword>
<dbReference type="GO" id="GO:0000932">
    <property type="term" value="C:P-body"/>
    <property type="evidence" value="ECO:0007669"/>
    <property type="project" value="TreeGrafter"/>
</dbReference>
<evidence type="ECO:0000256" key="1">
    <source>
        <dbReference type="ARBA" id="ARBA00004496"/>
    </source>
</evidence>
<accession>A0A183AJ69</accession>
<dbReference type="SUPFAM" id="SSF47769">
    <property type="entry name" value="SAM/Pointed domain"/>
    <property type="match status" value="1"/>
</dbReference>
<feature type="compositionally biased region" description="Low complexity" evidence="5">
    <location>
        <begin position="715"/>
        <end position="727"/>
    </location>
</feature>
<evidence type="ECO:0000256" key="5">
    <source>
        <dbReference type="SAM" id="MobiDB-lite"/>
    </source>
</evidence>